<sequence>MPTPPPTGRAPGEGPGLQDLRRQAGAQLEALARLPPEPWLSLLGALRELLQSPRALQELKDRLEQALDTGVLGQLGGPGGLILSTLQAACRPREEGPSSAFSEHWSVTSILGLNYNQMEETGFSLPLEVLSRLQHEDAALTWSLVESCGLELRGPGHPVSGDPEVVPQLSVLYASLAGLQLLAEPSSTALQADA</sequence>
<keyword evidence="2" id="KW-1185">Reference proteome</keyword>
<evidence type="ECO:0000313" key="2">
    <source>
        <dbReference type="Proteomes" id="UP001057279"/>
    </source>
</evidence>
<reference evidence="1" key="1">
    <citation type="submission" date="2022-03" db="EMBL/GenBank/DDBJ databases">
        <title>Genomic analyses of argali, domestic sheep and their hybrids provide insights into chromosomal evolution, heterosis and genetic basis of agronomic traits.</title>
        <authorList>
            <person name="Li M."/>
        </authorList>
    </citation>
    <scope>NUCLEOTIDE SEQUENCE</scope>
    <source>
        <strain evidence="1">F1 hybrid</strain>
    </source>
</reference>
<accession>A0ACB9UW47</accession>
<evidence type="ECO:0000313" key="1">
    <source>
        <dbReference type="EMBL" id="KAI4581840.1"/>
    </source>
</evidence>
<dbReference type="EMBL" id="CM043034">
    <property type="protein sequence ID" value="KAI4581840.1"/>
    <property type="molecule type" value="Genomic_DNA"/>
</dbReference>
<proteinExistence type="predicted"/>
<organism evidence="1 2">
    <name type="scientific">Ovis ammon polii x Ovis aries</name>
    <dbReference type="NCBI Taxonomy" id="2918886"/>
    <lineage>
        <taxon>Eukaryota</taxon>
        <taxon>Metazoa</taxon>
        <taxon>Chordata</taxon>
        <taxon>Craniata</taxon>
        <taxon>Vertebrata</taxon>
        <taxon>Euteleostomi</taxon>
        <taxon>Mammalia</taxon>
        <taxon>Eutheria</taxon>
        <taxon>Laurasiatheria</taxon>
        <taxon>Artiodactyla</taxon>
        <taxon>Ruminantia</taxon>
        <taxon>Pecora</taxon>
        <taxon>Bovidae</taxon>
        <taxon>Caprinae</taxon>
        <taxon>Ovis</taxon>
    </lineage>
</organism>
<protein>
    <submittedName>
        <fullName evidence="1">Uncharacterized protein</fullName>
    </submittedName>
</protein>
<dbReference type="Proteomes" id="UP001057279">
    <property type="component" value="Linkage Group LG09"/>
</dbReference>
<name>A0ACB9UW47_9CETA</name>
<gene>
    <name evidence="1" type="ORF">MJG53_009365</name>
</gene>
<comment type="caution">
    <text evidence="1">The sequence shown here is derived from an EMBL/GenBank/DDBJ whole genome shotgun (WGS) entry which is preliminary data.</text>
</comment>